<keyword evidence="5" id="KW-0573">Peptidoglycan synthesis</keyword>
<feature type="chain" id="PRO_5038931883" evidence="10">
    <location>
        <begin position="21"/>
        <end position="341"/>
    </location>
</feature>
<dbReference type="Gene3D" id="3.40.710.10">
    <property type="entry name" value="DD-peptidase/beta-lactamase superfamily"/>
    <property type="match status" value="1"/>
</dbReference>
<feature type="signal peptide" evidence="10">
    <location>
        <begin position="1"/>
        <end position="20"/>
    </location>
</feature>
<evidence type="ECO:0000256" key="10">
    <source>
        <dbReference type="SAM" id="SignalP"/>
    </source>
</evidence>
<dbReference type="Pfam" id="PF00768">
    <property type="entry name" value="Peptidase_S11"/>
    <property type="match status" value="1"/>
</dbReference>
<keyword evidence="12" id="KW-0121">Carboxypeptidase</keyword>
<dbReference type="GO" id="GO:0009002">
    <property type="term" value="F:serine-type D-Ala-D-Ala carboxypeptidase activity"/>
    <property type="evidence" value="ECO:0007669"/>
    <property type="project" value="InterPro"/>
</dbReference>
<feature type="active site" evidence="7">
    <location>
        <position position="108"/>
    </location>
</feature>
<accession>A0A9D1KIU9</accession>
<feature type="active site" description="Proton acceptor" evidence="7">
    <location>
        <position position="56"/>
    </location>
</feature>
<protein>
    <submittedName>
        <fullName evidence="12">D-alanyl-D-alanine carboxypeptidase</fullName>
    </submittedName>
</protein>
<feature type="domain" description="Peptidase S11 D-alanyl-D-alanine carboxypeptidase A N-terminal" evidence="11">
    <location>
        <begin position="25"/>
        <end position="240"/>
    </location>
</feature>
<feature type="active site" description="Acyl-ester intermediate" evidence="7">
    <location>
        <position position="53"/>
    </location>
</feature>
<dbReference type="InterPro" id="IPR012338">
    <property type="entry name" value="Beta-lactam/transpept-like"/>
</dbReference>
<dbReference type="PRINTS" id="PR00725">
    <property type="entry name" value="DADACBPTASE1"/>
</dbReference>
<gene>
    <name evidence="12" type="ORF">IAD46_02655</name>
</gene>
<evidence type="ECO:0000256" key="5">
    <source>
        <dbReference type="ARBA" id="ARBA00022984"/>
    </source>
</evidence>
<evidence type="ECO:0000259" key="11">
    <source>
        <dbReference type="Pfam" id="PF00768"/>
    </source>
</evidence>
<dbReference type="PANTHER" id="PTHR21581:SF33">
    <property type="entry name" value="D-ALANYL-D-ALANINE CARBOXYPEPTIDASE DACB"/>
    <property type="match status" value="1"/>
</dbReference>
<reference evidence="12" key="1">
    <citation type="submission" date="2020-10" db="EMBL/GenBank/DDBJ databases">
        <authorList>
            <person name="Gilroy R."/>
        </authorList>
    </citation>
    <scope>NUCLEOTIDE SEQUENCE</scope>
    <source>
        <strain evidence="12">ChiW17-6978</strain>
    </source>
</reference>
<evidence type="ECO:0000256" key="7">
    <source>
        <dbReference type="PIRSR" id="PIRSR618044-1"/>
    </source>
</evidence>
<keyword evidence="2 10" id="KW-0732">Signal</keyword>
<comment type="similarity">
    <text evidence="1 9">Belongs to the peptidase S11 family.</text>
</comment>
<keyword evidence="6" id="KW-0961">Cell wall biogenesis/degradation</keyword>
<feature type="binding site" evidence="8">
    <location>
        <position position="211"/>
    </location>
    <ligand>
        <name>substrate</name>
    </ligand>
</feature>
<keyword evidence="12" id="KW-0645">Protease</keyword>
<dbReference type="GO" id="GO:0006508">
    <property type="term" value="P:proteolysis"/>
    <property type="evidence" value="ECO:0007669"/>
    <property type="project" value="InterPro"/>
</dbReference>
<proteinExistence type="inferred from homology"/>
<dbReference type="GO" id="GO:0009252">
    <property type="term" value="P:peptidoglycan biosynthetic process"/>
    <property type="evidence" value="ECO:0007669"/>
    <property type="project" value="UniProtKB-KW"/>
</dbReference>
<evidence type="ECO:0000256" key="8">
    <source>
        <dbReference type="PIRSR" id="PIRSR618044-2"/>
    </source>
</evidence>
<keyword evidence="3" id="KW-0378">Hydrolase</keyword>
<name>A0A9D1KIU9_9MOLU</name>
<dbReference type="GO" id="GO:0008360">
    <property type="term" value="P:regulation of cell shape"/>
    <property type="evidence" value="ECO:0007669"/>
    <property type="project" value="UniProtKB-KW"/>
</dbReference>
<dbReference type="EMBL" id="DVLF01000084">
    <property type="protein sequence ID" value="HIT49906.1"/>
    <property type="molecule type" value="Genomic_DNA"/>
</dbReference>
<evidence type="ECO:0000313" key="13">
    <source>
        <dbReference type="Proteomes" id="UP000886758"/>
    </source>
</evidence>
<dbReference type="InterPro" id="IPR018044">
    <property type="entry name" value="Peptidase_S11"/>
</dbReference>
<dbReference type="SUPFAM" id="SSF56601">
    <property type="entry name" value="beta-lactamase/transpeptidase-like"/>
    <property type="match status" value="1"/>
</dbReference>
<evidence type="ECO:0000256" key="4">
    <source>
        <dbReference type="ARBA" id="ARBA00022960"/>
    </source>
</evidence>
<evidence type="ECO:0000313" key="12">
    <source>
        <dbReference type="EMBL" id="HIT49906.1"/>
    </source>
</evidence>
<keyword evidence="4" id="KW-0133">Cell shape</keyword>
<organism evidence="12 13">
    <name type="scientific">Candidatus Pelethenecus faecipullorum</name>
    <dbReference type="NCBI Taxonomy" id="2840900"/>
    <lineage>
        <taxon>Bacteria</taxon>
        <taxon>Bacillati</taxon>
        <taxon>Mycoplasmatota</taxon>
        <taxon>Mollicutes</taxon>
        <taxon>Candidatus Pelethenecus</taxon>
    </lineage>
</organism>
<evidence type="ECO:0000256" key="2">
    <source>
        <dbReference type="ARBA" id="ARBA00022729"/>
    </source>
</evidence>
<dbReference type="GO" id="GO:0071555">
    <property type="term" value="P:cell wall organization"/>
    <property type="evidence" value="ECO:0007669"/>
    <property type="project" value="UniProtKB-KW"/>
</dbReference>
<dbReference type="InterPro" id="IPR001967">
    <property type="entry name" value="Peptidase_S11_N"/>
</dbReference>
<dbReference type="AlphaFoldDB" id="A0A9D1KIU9"/>
<evidence type="ECO:0000256" key="6">
    <source>
        <dbReference type="ARBA" id="ARBA00023316"/>
    </source>
</evidence>
<comment type="caution">
    <text evidence="12">The sequence shown here is derived from an EMBL/GenBank/DDBJ whole genome shotgun (WGS) entry which is preliminary data.</text>
</comment>
<evidence type="ECO:0000256" key="1">
    <source>
        <dbReference type="ARBA" id="ARBA00007164"/>
    </source>
</evidence>
<sequence>MKKLGCFFVCLLFCSFSVSAAFINRSSAFIVMETTSKRILQQSNIHEQMLIASTAKILTAITVLEHYALEEEVTITKEDVLEVGSKVYFQEDEIVTRKDLLYALMLRSANDAASALSCHNDPKFMLQMNETAKKIGMRNSVFANASGLDEREYNLSTAYDMALLSAYAAKNAEFVRIASAHTYTCQTSRTTYQFVNKHRLVQQEESFVWGKTGFTKKSGRILVSNYQEDNKNLIVVTIQDGNDWNHHKQLVQQVGKYDFVTVLKKGIYDTKMDVSYYLYIEEDLILPILKNENENVLLQFKLLDQTAFLTVSLNGQFIFSVPVTVYTKTDFDIDLVIDFFK</sequence>
<evidence type="ECO:0000256" key="3">
    <source>
        <dbReference type="ARBA" id="ARBA00022801"/>
    </source>
</evidence>
<reference evidence="12" key="2">
    <citation type="journal article" date="2021" name="PeerJ">
        <title>Extensive microbial diversity within the chicken gut microbiome revealed by metagenomics and culture.</title>
        <authorList>
            <person name="Gilroy R."/>
            <person name="Ravi A."/>
            <person name="Getino M."/>
            <person name="Pursley I."/>
            <person name="Horton D.L."/>
            <person name="Alikhan N.F."/>
            <person name="Baker D."/>
            <person name="Gharbi K."/>
            <person name="Hall N."/>
            <person name="Watson M."/>
            <person name="Adriaenssens E.M."/>
            <person name="Foster-Nyarko E."/>
            <person name="Jarju S."/>
            <person name="Secka A."/>
            <person name="Antonio M."/>
            <person name="Oren A."/>
            <person name="Chaudhuri R.R."/>
            <person name="La Ragione R."/>
            <person name="Hildebrand F."/>
            <person name="Pallen M.J."/>
        </authorList>
    </citation>
    <scope>NUCLEOTIDE SEQUENCE</scope>
    <source>
        <strain evidence="12">ChiW17-6978</strain>
    </source>
</reference>
<dbReference type="PANTHER" id="PTHR21581">
    <property type="entry name" value="D-ALANYL-D-ALANINE CARBOXYPEPTIDASE"/>
    <property type="match status" value="1"/>
</dbReference>
<dbReference type="Proteomes" id="UP000886758">
    <property type="component" value="Unassembled WGS sequence"/>
</dbReference>
<evidence type="ECO:0000256" key="9">
    <source>
        <dbReference type="RuleBase" id="RU004016"/>
    </source>
</evidence>